<evidence type="ECO:0000313" key="11">
    <source>
        <dbReference type="RefSeq" id="XP_028136208.1"/>
    </source>
</evidence>
<dbReference type="SUPFAM" id="SSF81296">
    <property type="entry name" value="E set domains"/>
    <property type="match status" value="1"/>
</dbReference>
<dbReference type="InterPro" id="IPR002227">
    <property type="entry name" value="Tyrosinase_Cu-bd"/>
</dbReference>
<evidence type="ECO:0000256" key="8">
    <source>
        <dbReference type="ARBA" id="ARBA00023033"/>
    </source>
</evidence>
<keyword evidence="7" id="KW-0186">Copper</keyword>
<evidence type="ECO:0000256" key="5">
    <source>
        <dbReference type="ARBA" id="ARBA00022723"/>
    </source>
</evidence>
<comment type="similarity">
    <text evidence="3">Belongs to the tyrosinase family.</text>
</comment>
<dbReference type="Pfam" id="PF03723">
    <property type="entry name" value="Hemocyanin_C"/>
    <property type="match status" value="1"/>
</dbReference>
<evidence type="ECO:0000256" key="9">
    <source>
        <dbReference type="ARBA" id="ARBA00023157"/>
    </source>
</evidence>
<dbReference type="InterPro" id="IPR005203">
    <property type="entry name" value="Hemocyanin_C"/>
</dbReference>
<keyword evidence="4" id="KW-0964">Secreted</keyword>
<proteinExistence type="inferred from homology"/>
<dbReference type="PANTHER" id="PTHR11511">
    <property type="entry name" value="LARVAL STORAGE PROTEIN/PHENOLOXIDASE"/>
    <property type="match status" value="1"/>
</dbReference>
<reference evidence="11" key="1">
    <citation type="submission" date="2025-08" db="UniProtKB">
        <authorList>
            <consortium name="RefSeq"/>
        </authorList>
    </citation>
    <scope>IDENTIFICATION</scope>
    <source>
        <tissue evidence="11">Whole insect</tissue>
    </source>
</reference>
<dbReference type="InterPro" id="IPR013788">
    <property type="entry name" value="Hemocyanin/hexamerin"/>
</dbReference>
<accession>A0A6P7FTC5</accession>
<keyword evidence="9" id="KW-1015">Disulfide bond</keyword>
<dbReference type="SUPFAM" id="SSF48056">
    <property type="entry name" value="Di-copper centre-containing domain"/>
    <property type="match status" value="2"/>
</dbReference>
<name>A0A6P7FTC5_DIAVI</name>
<dbReference type="GO" id="GO:0004503">
    <property type="term" value="F:tyrosinase activity"/>
    <property type="evidence" value="ECO:0007669"/>
    <property type="project" value="UniProtKB-ARBA"/>
</dbReference>
<evidence type="ECO:0000259" key="10">
    <source>
        <dbReference type="PROSITE" id="PS00498"/>
    </source>
</evidence>
<keyword evidence="5" id="KW-0479">Metal-binding</keyword>
<evidence type="ECO:0000256" key="1">
    <source>
        <dbReference type="ARBA" id="ARBA00001973"/>
    </source>
</evidence>
<dbReference type="PROSITE" id="PS00210">
    <property type="entry name" value="HEMOCYANIN_2"/>
    <property type="match status" value="1"/>
</dbReference>
<dbReference type="InterPro" id="IPR014756">
    <property type="entry name" value="Ig_E-set"/>
</dbReference>
<dbReference type="GO" id="GO:0005576">
    <property type="term" value="C:extracellular region"/>
    <property type="evidence" value="ECO:0007669"/>
    <property type="project" value="UniProtKB-SubCell"/>
</dbReference>
<sequence>MGDTSTAMRDPIFYRWHGFIDNIFQQFKSTLPRYTLDQLNYSGVTIESISIESDTEKNTFNTFWQQSDVDLSRGMDFQPRGPVFVRFTHLNHQPFSYRIVVDNNGAVRQGTCRIFMAPKFDESGRPWLFVDQRTMFIELDRFRVDRKYNFERLCNSLSRVERFINWRKPIPEAYFPKLDSLVASRGWPSRVANQSWSNLRRETDQVTQDIDDLERWRDRIFEVIHNGRARRADGTFVQLTENEGIDILGNIIESSILSPDRDFYGDLHNMGHVFTSYVHDPDHRHLVSNFNLHSVFKMIWHNVCS</sequence>
<evidence type="ECO:0000256" key="7">
    <source>
        <dbReference type="ARBA" id="ARBA00023008"/>
    </source>
</evidence>
<dbReference type="RefSeq" id="XP_028136208.1">
    <property type="nucleotide sequence ID" value="XM_028280407.1"/>
</dbReference>
<dbReference type="Gene3D" id="1.10.1280.10">
    <property type="entry name" value="Di-copper center containing domain from catechol oxidase"/>
    <property type="match status" value="2"/>
</dbReference>
<evidence type="ECO:0000256" key="4">
    <source>
        <dbReference type="ARBA" id="ARBA00022525"/>
    </source>
</evidence>
<evidence type="ECO:0000256" key="6">
    <source>
        <dbReference type="ARBA" id="ARBA00023002"/>
    </source>
</evidence>
<dbReference type="AlphaFoldDB" id="A0A6P7FTC5"/>
<protein>
    <submittedName>
        <fullName evidence="11">Phenoloxidase 1-like</fullName>
    </submittedName>
</protein>
<feature type="domain" description="Tyrosinase copper-binding" evidence="10">
    <location>
        <begin position="10"/>
        <end position="21"/>
    </location>
</feature>
<comment type="subcellular location">
    <subcellularLocation>
        <location evidence="2">Secreted</location>
    </subcellularLocation>
</comment>
<evidence type="ECO:0000256" key="2">
    <source>
        <dbReference type="ARBA" id="ARBA00004613"/>
    </source>
</evidence>
<dbReference type="InterPro" id="IPR008922">
    <property type="entry name" value="Di-copper_centre_dom_sf"/>
</dbReference>
<keyword evidence="6" id="KW-0560">Oxidoreductase</keyword>
<gene>
    <name evidence="11" type="primary">LOC114330955</name>
</gene>
<dbReference type="InParanoid" id="A0A6P7FTC5"/>
<dbReference type="Pfam" id="PF00372">
    <property type="entry name" value="Hemocyanin_M"/>
    <property type="match status" value="2"/>
</dbReference>
<keyword evidence="8" id="KW-0503">Monooxygenase</keyword>
<dbReference type="PANTHER" id="PTHR11511:SF4">
    <property type="entry name" value="PHENOLOXIDASE 2-RELATED"/>
    <property type="match status" value="1"/>
</dbReference>
<evidence type="ECO:0000256" key="3">
    <source>
        <dbReference type="ARBA" id="ARBA00009928"/>
    </source>
</evidence>
<dbReference type="GO" id="GO:0046872">
    <property type="term" value="F:metal ion binding"/>
    <property type="evidence" value="ECO:0007669"/>
    <property type="project" value="UniProtKB-KW"/>
</dbReference>
<comment type="cofactor">
    <cofactor evidence="1">
        <name>Cu(2+)</name>
        <dbReference type="ChEBI" id="CHEBI:29036"/>
    </cofactor>
</comment>
<dbReference type="PROSITE" id="PS00498">
    <property type="entry name" value="TYROSINASE_2"/>
    <property type="match status" value="1"/>
</dbReference>
<organism evidence="11">
    <name type="scientific">Diabrotica virgifera virgifera</name>
    <name type="common">western corn rootworm</name>
    <dbReference type="NCBI Taxonomy" id="50390"/>
    <lineage>
        <taxon>Eukaryota</taxon>
        <taxon>Metazoa</taxon>
        <taxon>Ecdysozoa</taxon>
        <taxon>Arthropoda</taxon>
        <taxon>Hexapoda</taxon>
        <taxon>Insecta</taxon>
        <taxon>Pterygota</taxon>
        <taxon>Neoptera</taxon>
        <taxon>Endopterygota</taxon>
        <taxon>Coleoptera</taxon>
        <taxon>Polyphaga</taxon>
        <taxon>Cucujiformia</taxon>
        <taxon>Chrysomeloidea</taxon>
        <taxon>Chrysomelidae</taxon>
        <taxon>Galerucinae</taxon>
        <taxon>Diabroticina</taxon>
        <taxon>Diabroticites</taxon>
        <taxon>Diabrotica</taxon>
    </lineage>
</organism>
<dbReference type="GO" id="GO:0006582">
    <property type="term" value="P:melanin metabolic process"/>
    <property type="evidence" value="ECO:0007669"/>
    <property type="project" value="UniProtKB-ARBA"/>
</dbReference>
<dbReference type="InterPro" id="IPR000896">
    <property type="entry name" value="Hemocyanin/hexamerin_mid_dom"/>
</dbReference>